<evidence type="ECO:0000256" key="1">
    <source>
        <dbReference type="ARBA" id="ARBA00022723"/>
    </source>
</evidence>
<dbReference type="Ensembl" id="ENSMALT00000026626.1">
    <property type="protein sequence ID" value="ENSMALP00000026145.1"/>
    <property type="gene ID" value="ENSMALG00000018143.1"/>
</dbReference>
<keyword evidence="3" id="KW-0862">Zinc</keyword>
<evidence type="ECO:0000256" key="4">
    <source>
        <dbReference type="PROSITE-ProRule" id="PRU00509"/>
    </source>
</evidence>
<feature type="region of interest" description="Disordered" evidence="5">
    <location>
        <begin position="105"/>
        <end position="135"/>
    </location>
</feature>
<protein>
    <recommendedName>
        <fullName evidence="6">CXXC-type domain-containing protein</fullName>
    </recommendedName>
</protein>
<feature type="region of interest" description="Disordered" evidence="5">
    <location>
        <begin position="474"/>
        <end position="505"/>
    </location>
</feature>
<evidence type="ECO:0000256" key="5">
    <source>
        <dbReference type="SAM" id="MobiDB-lite"/>
    </source>
</evidence>
<feature type="compositionally biased region" description="Basic and acidic residues" evidence="5">
    <location>
        <begin position="291"/>
        <end position="306"/>
    </location>
</feature>
<dbReference type="OrthoDB" id="10072024at2759"/>
<sequence length="879" mass="99714">MGEVHLDELDLGAGFELEAEKQGCPEVEEKELRTYCKPQRTPTKGDISITGAVTMETRGLEEEKLPKKMEEEEVQRWRELFPEIKKCMIVVVRHKFDKLNVLKQKQEEEEVRSHDPEPVSDWMEPLEPGDDSSSCGRLKRFVKKVEVKVKANHVPVNRPRRPCGRHRGSAVLKLRQSCDVISVNPTHRQRHLHKRTKENNNIIDPSETDHNYSLNNKLPDSPEGGSQSQGASLSSCGHEAGDSSSCSTGPAVCPPPLCANNTVFLAEKKNPPPIVFKKVGGDQWVLRRSEVKKQEEEGDKKMKTKNENLPPHMQALCPQRKRRTACRQCEACLREDCGKCTFCRDKKKFGGPERMKQKCRLRTCLVMRQPAPSTSIQAGEETVSTATAPAEPCGHWWGRWRDENTTEEEGKNLMQGRKGWGWRWERNRAKMKRDGKWTHRWRKKEEEAAKRGPAQEMGWRRWRSRWRWRKRESEDDDWTPPLTRLEEDEEEEQKEEVKKEEPNEMCPSHLPGCPADCVHHYTVQFPSFELVSGTGELPPEGLMTGTHIQLNLTLDRSHFTPSILSDATFNTQSGLQPQEGSGLHMSTGLAYTPSSLHPLLLQPKEEEEAVDIDMHRRMGAEDGGMMEETTAQVEEEECRKGVTDGGKYYEVEVEVPGSDSEEEMLMAASLAAEVTDDVTKKVTYDVTASYPIYKPPECISLSSGSFHLLGGGLSDGVTGGWSLLRLLRALRRMVLPAHWVAVLADGPLLQLLQCSRLSSMADTIVHIQPDRCFYITVQSRLLPDTHTLYHTHTLRITNLSQVVSLLLELEQLIICRGSRVRSSTCRLDVRSPTCHLLVAPPCLTCLPCLLDGEEEEEEDEEEEEVREDELPVAEPCPHF</sequence>
<feature type="compositionally biased region" description="Basic residues" evidence="5">
    <location>
        <begin position="187"/>
        <end position="196"/>
    </location>
</feature>
<reference evidence="7" key="2">
    <citation type="submission" date="2025-09" db="UniProtKB">
        <authorList>
            <consortium name="Ensembl"/>
        </authorList>
    </citation>
    <scope>IDENTIFICATION</scope>
</reference>
<evidence type="ECO:0000313" key="8">
    <source>
        <dbReference type="Proteomes" id="UP000261600"/>
    </source>
</evidence>
<keyword evidence="1" id="KW-0479">Metal-binding</keyword>
<dbReference type="GO" id="GO:0008270">
    <property type="term" value="F:zinc ion binding"/>
    <property type="evidence" value="ECO:0007669"/>
    <property type="project" value="UniProtKB-KW"/>
</dbReference>
<feature type="domain" description="CXXC-type" evidence="6">
    <location>
        <begin position="319"/>
        <end position="365"/>
    </location>
</feature>
<evidence type="ECO:0000256" key="2">
    <source>
        <dbReference type="ARBA" id="ARBA00022771"/>
    </source>
</evidence>
<feature type="compositionally biased region" description="Basic and acidic residues" evidence="5">
    <location>
        <begin position="105"/>
        <end position="117"/>
    </location>
</feature>
<feature type="compositionally biased region" description="Acidic residues" evidence="5">
    <location>
        <begin position="853"/>
        <end position="871"/>
    </location>
</feature>
<name>A0A3Q3K9X7_MONAL</name>
<evidence type="ECO:0000256" key="3">
    <source>
        <dbReference type="ARBA" id="ARBA00022833"/>
    </source>
</evidence>
<feature type="region of interest" description="Disordered" evidence="5">
    <location>
        <begin position="291"/>
        <end position="312"/>
    </location>
</feature>
<feature type="region of interest" description="Disordered" evidence="5">
    <location>
        <begin position="183"/>
        <end position="236"/>
    </location>
</feature>
<keyword evidence="2 4" id="KW-0863">Zinc-finger</keyword>
<accession>A0A3Q3K9X7</accession>
<dbReference type="Pfam" id="PF02008">
    <property type="entry name" value="zf-CXXC"/>
    <property type="match status" value="1"/>
</dbReference>
<evidence type="ECO:0000259" key="6">
    <source>
        <dbReference type="PROSITE" id="PS51058"/>
    </source>
</evidence>
<feature type="compositionally biased region" description="Low complexity" evidence="5">
    <location>
        <begin position="224"/>
        <end position="236"/>
    </location>
</feature>
<dbReference type="STRING" id="43700.ENSMALP00000026145"/>
<reference evidence="7" key="1">
    <citation type="submission" date="2025-08" db="UniProtKB">
        <authorList>
            <consortium name="Ensembl"/>
        </authorList>
    </citation>
    <scope>IDENTIFICATION</scope>
</reference>
<dbReference type="InterPro" id="IPR002857">
    <property type="entry name" value="Znf_CXXC"/>
</dbReference>
<dbReference type="AlphaFoldDB" id="A0A3Q3K9X7"/>
<dbReference type="RefSeq" id="XP_020470622.1">
    <property type="nucleotide sequence ID" value="XM_020614966.1"/>
</dbReference>
<dbReference type="GO" id="GO:0003677">
    <property type="term" value="F:DNA binding"/>
    <property type="evidence" value="ECO:0007669"/>
    <property type="project" value="InterPro"/>
</dbReference>
<proteinExistence type="predicted"/>
<evidence type="ECO:0000313" key="7">
    <source>
        <dbReference type="Ensembl" id="ENSMALP00000026145.1"/>
    </source>
</evidence>
<feature type="region of interest" description="Disordered" evidence="5">
    <location>
        <begin position="853"/>
        <end position="879"/>
    </location>
</feature>
<dbReference type="GeneID" id="109968598"/>
<keyword evidence="8" id="KW-1185">Reference proteome</keyword>
<organism evidence="7 8">
    <name type="scientific">Monopterus albus</name>
    <name type="common">Swamp eel</name>
    <dbReference type="NCBI Taxonomy" id="43700"/>
    <lineage>
        <taxon>Eukaryota</taxon>
        <taxon>Metazoa</taxon>
        <taxon>Chordata</taxon>
        <taxon>Craniata</taxon>
        <taxon>Vertebrata</taxon>
        <taxon>Euteleostomi</taxon>
        <taxon>Actinopterygii</taxon>
        <taxon>Neopterygii</taxon>
        <taxon>Teleostei</taxon>
        <taxon>Neoteleostei</taxon>
        <taxon>Acanthomorphata</taxon>
        <taxon>Anabantaria</taxon>
        <taxon>Synbranchiformes</taxon>
        <taxon>Synbranchidae</taxon>
        <taxon>Monopterus</taxon>
    </lineage>
</organism>
<dbReference type="Proteomes" id="UP000261600">
    <property type="component" value="Unplaced"/>
</dbReference>
<dbReference type="KEGG" id="malb:109968598"/>
<dbReference type="PROSITE" id="PS51058">
    <property type="entry name" value="ZF_CXXC"/>
    <property type="match status" value="1"/>
</dbReference>